<reference evidence="1 2" key="1">
    <citation type="journal article" date="2020" name="Genomics">
        <title>Complete, high-quality genomes from long-read metagenomic sequencing of two wolf lichen thalli reveals enigmatic genome architecture.</title>
        <authorList>
            <person name="McKenzie S.K."/>
            <person name="Walston R.F."/>
            <person name="Allen J.L."/>
        </authorList>
    </citation>
    <scope>NUCLEOTIDE SEQUENCE [LARGE SCALE GENOMIC DNA]</scope>
    <source>
        <strain evidence="1">WasteWater1</strain>
    </source>
</reference>
<dbReference type="Pfam" id="PF03702">
    <property type="entry name" value="AnmK"/>
    <property type="match status" value="1"/>
</dbReference>
<dbReference type="InterPro" id="IPR005338">
    <property type="entry name" value="Anhydro_N_Ac-Mur_kinase"/>
</dbReference>
<sequence>MGAKAKVGQAIVDEMLQQPYFVHDVPKTTGRETFGGRMEGGKPRGLRITAYSLLEHYRRYGPKQLGEICMGGGGSYNPNIVNYLREQTPTTSITTINEIGIPIGAKEALNFAFLGFEGFVGRPIIIPKNARKGAIGQTEPGDNYFHI</sequence>
<dbReference type="RefSeq" id="XP_037149220.1">
    <property type="nucleotide sequence ID" value="XM_037294532.1"/>
</dbReference>
<comment type="caution">
    <text evidence="1">The sequence shown here is derived from an EMBL/GenBank/DDBJ whole genome shotgun (WGS) entry which is preliminary data.</text>
</comment>
<dbReference type="GO" id="GO:0009254">
    <property type="term" value="P:peptidoglycan turnover"/>
    <property type="evidence" value="ECO:0007669"/>
    <property type="project" value="InterPro"/>
</dbReference>
<evidence type="ECO:0008006" key="3">
    <source>
        <dbReference type="Google" id="ProtNLM"/>
    </source>
</evidence>
<dbReference type="EMBL" id="JACCJB010000018">
    <property type="protein sequence ID" value="KAF6219785.1"/>
    <property type="molecule type" value="Genomic_DNA"/>
</dbReference>
<proteinExistence type="predicted"/>
<dbReference type="PANTHER" id="PTHR30605:SF0">
    <property type="entry name" value="ANHYDRO-N-ACETYLMURAMIC ACID KINASE"/>
    <property type="match status" value="1"/>
</dbReference>
<evidence type="ECO:0000313" key="1">
    <source>
        <dbReference type="EMBL" id="KAF6219785.1"/>
    </source>
</evidence>
<dbReference type="GeneID" id="59332021"/>
<protein>
    <recommendedName>
        <fullName evidence="3">Anhydro-N-acetylmuramic acid kinase</fullName>
    </recommendedName>
</protein>
<dbReference type="PANTHER" id="PTHR30605">
    <property type="entry name" value="ANHYDRO-N-ACETYLMURAMIC ACID KINASE"/>
    <property type="match status" value="1"/>
</dbReference>
<dbReference type="GO" id="GO:0016773">
    <property type="term" value="F:phosphotransferase activity, alcohol group as acceptor"/>
    <property type="evidence" value="ECO:0007669"/>
    <property type="project" value="InterPro"/>
</dbReference>
<name>A0A8H6F955_9LECA</name>
<organism evidence="1 2">
    <name type="scientific">Letharia lupina</name>
    <dbReference type="NCBI Taxonomy" id="560253"/>
    <lineage>
        <taxon>Eukaryota</taxon>
        <taxon>Fungi</taxon>
        <taxon>Dikarya</taxon>
        <taxon>Ascomycota</taxon>
        <taxon>Pezizomycotina</taxon>
        <taxon>Lecanoromycetes</taxon>
        <taxon>OSLEUM clade</taxon>
        <taxon>Lecanoromycetidae</taxon>
        <taxon>Lecanorales</taxon>
        <taxon>Lecanorineae</taxon>
        <taxon>Parmeliaceae</taxon>
        <taxon>Letharia</taxon>
    </lineage>
</organism>
<dbReference type="GO" id="GO:0005524">
    <property type="term" value="F:ATP binding"/>
    <property type="evidence" value="ECO:0007669"/>
    <property type="project" value="InterPro"/>
</dbReference>
<dbReference type="Gene3D" id="3.30.420.40">
    <property type="match status" value="1"/>
</dbReference>
<dbReference type="AlphaFoldDB" id="A0A8H6F955"/>
<dbReference type="Proteomes" id="UP000593566">
    <property type="component" value="Unassembled WGS sequence"/>
</dbReference>
<keyword evidence="2" id="KW-1185">Reference proteome</keyword>
<dbReference type="GO" id="GO:0006040">
    <property type="term" value="P:amino sugar metabolic process"/>
    <property type="evidence" value="ECO:0007669"/>
    <property type="project" value="InterPro"/>
</dbReference>
<gene>
    <name evidence="1" type="ORF">HO133_003610</name>
</gene>
<accession>A0A8H6F955</accession>
<evidence type="ECO:0000313" key="2">
    <source>
        <dbReference type="Proteomes" id="UP000593566"/>
    </source>
</evidence>